<keyword evidence="2" id="KW-1185">Reference proteome</keyword>
<name>A0A844Y456_9SPHN</name>
<organism evidence="1 2">
    <name type="scientific">Qipengyuania pelagi</name>
    <dbReference type="NCBI Taxonomy" id="994320"/>
    <lineage>
        <taxon>Bacteria</taxon>
        <taxon>Pseudomonadati</taxon>
        <taxon>Pseudomonadota</taxon>
        <taxon>Alphaproteobacteria</taxon>
        <taxon>Sphingomonadales</taxon>
        <taxon>Erythrobacteraceae</taxon>
        <taxon>Qipengyuania</taxon>
    </lineage>
</organism>
<gene>
    <name evidence="1" type="ORF">GRI47_04620</name>
</gene>
<evidence type="ECO:0000313" key="1">
    <source>
        <dbReference type="EMBL" id="MXO53290.1"/>
    </source>
</evidence>
<sequence>MNVEAENQIMARYLGAIHQMLLRGKALKPGLSLIAGDRRTPDNPLQVAMAAKDSDEDIVHLGFERINGEYRFVELTLYAPRDGATHIISGCRLYIGAGNGRALVLPPIGQKGSFRAKANEIVHLRRVPSDRDQGIQRADERLQALLRSAGQTSNVS</sequence>
<dbReference type="OrthoDB" id="7556040at2"/>
<dbReference type="RefSeq" id="WP_160660167.1">
    <property type="nucleotide sequence ID" value="NZ_BAABDV010000001.1"/>
</dbReference>
<dbReference type="Proteomes" id="UP000430272">
    <property type="component" value="Unassembled WGS sequence"/>
</dbReference>
<comment type="caution">
    <text evidence="1">The sequence shown here is derived from an EMBL/GenBank/DDBJ whole genome shotgun (WGS) entry which is preliminary data.</text>
</comment>
<dbReference type="EMBL" id="WTYD01000001">
    <property type="protein sequence ID" value="MXO53290.1"/>
    <property type="molecule type" value="Genomic_DNA"/>
</dbReference>
<accession>A0A844Y456</accession>
<reference evidence="1 2" key="1">
    <citation type="submission" date="2019-12" db="EMBL/GenBank/DDBJ databases">
        <title>Genomic-based taxomic classification of the family Erythrobacteraceae.</title>
        <authorList>
            <person name="Xu L."/>
        </authorList>
    </citation>
    <scope>NUCLEOTIDE SEQUENCE [LARGE SCALE GENOMIC DNA]</scope>
    <source>
        <strain evidence="1 2">JCM 17468</strain>
    </source>
</reference>
<dbReference type="AlphaFoldDB" id="A0A844Y456"/>
<proteinExistence type="predicted"/>
<protein>
    <submittedName>
        <fullName evidence="1">Uncharacterized protein</fullName>
    </submittedName>
</protein>
<evidence type="ECO:0000313" key="2">
    <source>
        <dbReference type="Proteomes" id="UP000430272"/>
    </source>
</evidence>